<reference evidence="2" key="1">
    <citation type="journal article" date="2023" name="Mol. Phylogenet. Evol.">
        <title>Genome-scale phylogeny and comparative genomics of the fungal order Sordariales.</title>
        <authorList>
            <person name="Hensen N."/>
            <person name="Bonometti L."/>
            <person name="Westerberg I."/>
            <person name="Brannstrom I.O."/>
            <person name="Guillou S."/>
            <person name="Cros-Aarteil S."/>
            <person name="Calhoun S."/>
            <person name="Haridas S."/>
            <person name="Kuo A."/>
            <person name="Mondo S."/>
            <person name="Pangilinan J."/>
            <person name="Riley R."/>
            <person name="LaButti K."/>
            <person name="Andreopoulos B."/>
            <person name="Lipzen A."/>
            <person name="Chen C."/>
            <person name="Yan M."/>
            <person name="Daum C."/>
            <person name="Ng V."/>
            <person name="Clum A."/>
            <person name="Steindorff A."/>
            <person name="Ohm R.A."/>
            <person name="Martin F."/>
            <person name="Silar P."/>
            <person name="Natvig D.O."/>
            <person name="Lalanne C."/>
            <person name="Gautier V."/>
            <person name="Ament-Velasquez S.L."/>
            <person name="Kruys A."/>
            <person name="Hutchinson M.I."/>
            <person name="Powell A.J."/>
            <person name="Barry K."/>
            <person name="Miller A.N."/>
            <person name="Grigoriev I.V."/>
            <person name="Debuchy R."/>
            <person name="Gladieux P."/>
            <person name="Hiltunen Thoren M."/>
            <person name="Johannesson H."/>
        </authorList>
    </citation>
    <scope>NUCLEOTIDE SEQUENCE</scope>
    <source>
        <strain evidence="2">PSN293</strain>
    </source>
</reference>
<dbReference type="AlphaFoldDB" id="A0AAN6Y695"/>
<gene>
    <name evidence="2" type="ORF">QBC37DRAFT_464847</name>
</gene>
<name>A0AAN6Y695_9PEZI</name>
<evidence type="ECO:0000256" key="1">
    <source>
        <dbReference type="SAM" id="MobiDB-lite"/>
    </source>
</evidence>
<organism evidence="2 3">
    <name type="scientific">Rhypophila decipiens</name>
    <dbReference type="NCBI Taxonomy" id="261697"/>
    <lineage>
        <taxon>Eukaryota</taxon>
        <taxon>Fungi</taxon>
        <taxon>Dikarya</taxon>
        <taxon>Ascomycota</taxon>
        <taxon>Pezizomycotina</taxon>
        <taxon>Sordariomycetes</taxon>
        <taxon>Sordariomycetidae</taxon>
        <taxon>Sordariales</taxon>
        <taxon>Naviculisporaceae</taxon>
        <taxon>Rhypophila</taxon>
    </lineage>
</organism>
<comment type="caution">
    <text evidence="2">The sequence shown here is derived from an EMBL/GenBank/DDBJ whole genome shotgun (WGS) entry which is preliminary data.</text>
</comment>
<proteinExistence type="predicted"/>
<sequence length="207" mass="23161">MRWMLSSSFAVADSSIKMNQYQGRLQVETYFLVLVGQRRVTTERWEGLGANTNPHSLAPSLLVRTYPCSLPRLEVQQLPSVIRPQRAGMDSCCTPTPTFGRGGWSWRLETRTLPASLCVGIVTPQSDAGFLHPRALAWHFNHFQQAFLGGSEQHNSGSWRIHHKRQHREKTLSVGSERAHPDVQALSPGLPLGGAANIEVEVEKREK</sequence>
<evidence type="ECO:0000313" key="3">
    <source>
        <dbReference type="Proteomes" id="UP001301769"/>
    </source>
</evidence>
<dbReference type="EMBL" id="MU858117">
    <property type="protein sequence ID" value="KAK4212981.1"/>
    <property type="molecule type" value="Genomic_DNA"/>
</dbReference>
<keyword evidence="3" id="KW-1185">Reference proteome</keyword>
<feature type="region of interest" description="Disordered" evidence="1">
    <location>
        <begin position="154"/>
        <end position="190"/>
    </location>
</feature>
<accession>A0AAN6Y695</accession>
<reference evidence="2" key="2">
    <citation type="submission" date="2023-05" db="EMBL/GenBank/DDBJ databases">
        <authorList>
            <consortium name="Lawrence Berkeley National Laboratory"/>
            <person name="Steindorff A."/>
            <person name="Hensen N."/>
            <person name="Bonometti L."/>
            <person name="Westerberg I."/>
            <person name="Brannstrom I.O."/>
            <person name="Guillou S."/>
            <person name="Cros-Aarteil S."/>
            <person name="Calhoun S."/>
            <person name="Haridas S."/>
            <person name="Kuo A."/>
            <person name="Mondo S."/>
            <person name="Pangilinan J."/>
            <person name="Riley R."/>
            <person name="Labutti K."/>
            <person name="Andreopoulos B."/>
            <person name="Lipzen A."/>
            <person name="Chen C."/>
            <person name="Yanf M."/>
            <person name="Daum C."/>
            <person name="Ng V."/>
            <person name="Clum A."/>
            <person name="Ohm R."/>
            <person name="Martin F."/>
            <person name="Silar P."/>
            <person name="Natvig D."/>
            <person name="Lalanne C."/>
            <person name="Gautier V."/>
            <person name="Ament-Velasquez S.L."/>
            <person name="Kruys A."/>
            <person name="Hutchinson M.I."/>
            <person name="Powell A.J."/>
            <person name="Barry K."/>
            <person name="Miller A.N."/>
            <person name="Grigoriev I.V."/>
            <person name="Debuchy R."/>
            <person name="Gladieux P."/>
            <person name="Thoren M.H."/>
            <person name="Johannesson H."/>
        </authorList>
    </citation>
    <scope>NUCLEOTIDE SEQUENCE</scope>
    <source>
        <strain evidence="2">PSN293</strain>
    </source>
</reference>
<dbReference type="Proteomes" id="UP001301769">
    <property type="component" value="Unassembled WGS sequence"/>
</dbReference>
<evidence type="ECO:0000313" key="2">
    <source>
        <dbReference type="EMBL" id="KAK4212981.1"/>
    </source>
</evidence>
<protein>
    <submittedName>
        <fullName evidence="2">Uncharacterized protein</fullName>
    </submittedName>
</protein>